<dbReference type="AlphaFoldDB" id="A0A564TXQ9"/>
<dbReference type="EMBL" id="CABHNJ010000035">
    <property type="protein sequence ID" value="VUX12057.1"/>
    <property type="molecule type" value="Genomic_DNA"/>
</dbReference>
<proteinExistence type="predicted"/>
<evidence type="ECO:0000313" key="2">
    <source>
        <dbReference type="Proteomes" id="UP000380217"/>
    </source>
</evidence>
<organism evidence="1 2">
    <name type="scientific">Streptococcus vestibularis</name>
    <dbReference type="NCBI Taxonomy" id="1343"/>
    <lineage>
        <taxon>Bacteria</taxon>
        <taxon>Bacillati</taxon>
        <taxon>Bacillota</taxon>
        <taxon>Bacilli</taxon>
        <taxon>Lactobacillales</taxon>
        <taxon>Streptococcaceae</taxon>
        <taxon>Streptococcus</taxon>
    </lineage>
</organism>
<dbReference type="InterPro" id="IPR036291">
    <property type="entry name" value="NAD(P)-bd_dom_sf"/>
</dbReference>
<accession>A0A564TXQ9</accession>
<dbReference type="Proteomes" id="UP000380217">
    <property type="component" value="Unassembled WGS sequence"/>
</dbReference>
<keyword evidence="1" id="KW-0456">Lyase</keyword>
<dbReference type="EC" id="4.2.1.46" evidence="1"/>
<evidence type="ECO:0000313" key="1">
    <source>
        <dbReference type="EMBL" id="VUX12057.1"/>
    </source>
</evidence>
<name>A0A564TXQ9_STRVE</name>
<dbReference type="GO" id="GO:0008460">
    <property type="term" value="F:dTDP-glucose 4,6-dehydratase activity"/>
    <property type="evidence" value="ECO:0007669"/>
    <property type="project" value="UniProtKB-EC"/>
</dbReference>
<dbReference type="Gene3D" id="3.90.25.10">
    <property type="entry name" value="UDP-galactose 4-epimerase, domain 1"/>
    <property type="match status" value="1"/>
</dbReference>
<sequence>MLKFYKKLLQLGKSQENFKYIADRPGHDLRYGIDSSKLYTELGFKPLYVDFDKGVKKLSIGFKNMKIGGKR</sequence>
<dbReference type="SUPFAM" id="SSF51735">
    <property type="entry name" value="NAD(P)-binding Rossmann-fold domains"/>
    <property type="match status" value="1"/>
</dbReference>
<protein>
    <submittedName>
        <fullName evidence="1">dTDP-glucose 4,6-dehydratase</fullName>
        <ecNumber evidence="1">4.2.1.46</ecNumber>
    </submittedName>
</protein>
<reference evidence="1 2" key="1">
    <citation type="submission" date="2019-07" db="EMBL/GenBank/DDBJ databases">
        <authorList>
            <person name="Hibberd C M."/>
            <person name="Gehrig L. J."/>
            <person name="Chang H.-W."/>
            <person name="Venkatesh S."/>
        </authorList>
    </citation>
    <scope>NUCLEOTIDE SEQUENCE [LARGE SCALE GENOMIC DNA]</scope>
    <source>
        <strain evidence="1">Streptococcus_salivarius_SS_Bg39</strain>
    </source>
</reference>
<gene>
    <name evidence="1" type="primary">rmlB_1</name>
    <name evidence="1" type="ORF">SSSS39_00332</name>
</gene>